<name>A0ABV6ZTL0_9PROT</name>
<accession>A0ABV6ZTL0</accession>
<gene>
    <name evidence="1" type="ORF">ACFOOR_01485</name>
</gene>
<evidence type="ECO:0000313" key="2">
    <source>
        <dbReference type="Proteomes" id="UP001595379"/>
    </source>
</evidence>
<comment type="caution">
    <text evidence="1">The sequence shown here is derived from an EMBL/GenBank/DDBJ whole genome shotgun (WGS) entry which is preliminary data.</text>
</comment>
<dbReference type="RefSeq" id="WP_343163520.1">
    <property type="nucleotide sequence ID" value="NZ_JBHRSV010000001.1"/>
</dbReference>
<evidence type="ECO:0000313" key="1">
    <source>
        <dbReference type="EMBL" id="MFC2924770.1"/>
    </source>
</evidence>
<dbReference type="Proteomes" id="UP001595379">
    <property type="component" value="Unassembled WGS sequence"/>
</dbReference>
<reference evidence="2" key="1">
    <citation type="journal article" date="2019" name="Int. J. Syst. Evol. Microbiol.">
        <title>The Global Catalogue of Microorganisms (GCM) 10K type strain sequencing project: providing services to taxonomists for standard genome sequencing and annotation.</title>
        <authorList>
            <consortium name="The Broad Institute Genomics Platform"/>
            <consortium name="The Broad Institute Genome Sequencing Center for Infectious Disease"/>
            <person name="Wu L."/>
            <person name="Ma J."/>
        </authorList>
    </citation>
    <scope>NUCLEOTIDE SEQUENCE [LARGE SCALE GENOMIC DNA]</scope>
    <source>
        <strain evidence="2">KCTC 52487</strain>
    </source>
</reference>
<organism evidence="1 2">
    <name type="scientific">Hyphobacterium vulgare</name>
    <dbReference type="NCBI Taxonomy" id="1736751"/>
    <lineage>
        <taxon>Bacteria</taxon>
        <taxon>Pseudomonadati</taxon>
        <taxon>Pseudomonadota</taxon>
        <taxon>Alphaproteobacteria</taxon>
        <taxon>Maricaulales</taxon>
        <taxon>Maricaulaceae</taxon>
        <taxon>Hyphobacterium</taxon>
    </lineage>
</organism>
<keyword evidence="2" id="KW-1185">Reference proteome</keyword>
<protein>
    <submittedName>
        <fullName evidence="1">Uncharacterized protein</fullName>
    </submittedName>
</protein>
<dbReference type="EMBL" id="JBHRSV010000001">
    <property type="protein sequence ID" value="MFC2924770.1"/>
    <property type="molecule type" value="Genomic_DNA"/>
</dbReference>
<sequence length="89" mass="9903">MTTYPSAYDIICESGLTQDRIDDIEDRFNKSFDELEGDCWCPAGAIRGAFHVARPCSPPTERTEDHYKCGPCALIFSVSDKTLVIAGRQ</sequence>
<proteinExistence type="predicted"/>